<gene>
    <name evidence="1" type="ORF">CRP01_26235</name>
</gene>
<name>A0A2D0N4N9_FLAN2</name>
<dbReference type="OrthoDB" id="1492038at2"/>
<proteinExistence type="predicted"/>
<dbReference type="AlphaFoldDB" id="A0A2D0N4N9"/>
<dbReference type="RefSeq" id="WP_099153084.1">
    <property type="nucleotide sequence ID" value="NZ_PDUD01000031.1"/>
</dbReference>
<keyword evidence="2" id="KW-1185">Reference proteome</keyword>
<sequence>MDTQIFNLQRKVLRYKEVLQQTDIYRQTWKDSLKKEIMDQLTQLAEASGLEGQVEERGDLENLEAVVFTLGSARSGMFQQVNDDFQRDLVKYNGALVYQQLFNGKIVVLVQYPFIEGYSEPKQPKQIAIYRPAELQAPFFIRHLETFITEITHWEDYDDDEPAQRIGFQRNFAPQTDES</sequence>
<evidence type="ECO:0000313" key="1">
    <source>
        <dbReference type="EMBL" id="PHN03502.1"/>
    </source>
</evidence>
<protein>
    <submittedName>
        <fullName evidence="1">Uncharacterized protein</fullName>
    </submittedName>
</protein>
<comment type="caution">
    <text evidence="1">The sequence shown here is derived from an EMBL/GenBank/DDBJ whole genome shotgun (WGS) entry which is preliminary data.</text>
</comment>
<dbReference type="EMBL" id="PDUD01000031">
    <property type="protein sequence ID" value="PHN03502.1"/>
    <property type="molecule type" value="Genomic_DNA"/>
</dbReference>
<dbReference type="Proteomes" id="UP000223913">
    <property type="component" value="Unassembled WGS sequence"/>
</dbReference>
<evidence type="ECO:0000313" key="2">
    <source>
        <dbReference type="Proteomes" id="UP000223913"/>
    </source>
</evidence>
<reference evidence="1 2" key="1">
    <citation type="submission" date="2017-10" db="EMBL/GenBank/DDBJ databases">
        <title>The draft genome sequence of Lewinella nigricans NBRC 102662.</title>
        <authorList>
            <person name="Wang K."/>
        </authorList>
    </citation>
    <scope>NUCLEOTIDE SEQUENCE [LARGE SCALE GENOMIC DNA]</scope>
    <source>
        <strain evidence="1 2">NBRC 102662</strain>
    </source>
</reference>
<accession>A0A2D0N4N9</accession>
<organism evidence="1 2">
    <name type="scientific">Flavilitoribacter nigricans (strain ATCC 23147 / DSM 23189 / NBRC 102662 / NCIMB 1420 / SS-2)</name>
    <name type="common">Lewinella nigricans</name>
    <dbReference type="NCBI Taxonomy" id="1122177"/>
    <lineage>
        <taxon>Bacteria</taxon>
        <taxon>Pseudomonadati</taxon>
        <taxon>Bacteroidota</taxon>
        <taxon>Saprospiria</taxon>
        <taxon>Saprospirales</taxon>
        <taxon>Lewinellaceae</taxon>
        <taxon>Flavilitoribacter</taxon>
    </lineage>
</organism>